<dbReference type="InterPro" id="IPR003661">
    <property type="entry name" value="HisK_dim/P_dom"/>
</dbReference>
<evidence type="ECO:0000256" key="4">
    <source>
        <dbReference type="ARBA" id="ARBA00022679"/>
    </source>
</evidence>
<dbReference type="SMART" id="SM00388">
    <property type="entry name" value="HisKA"/>
    <property type="match status" value="1"/>
</dbReference>
<evidence type="ECO:0000256" key="7">
    <source>
        <dbReference type="ARBA" id="ARBA00022840"/>
    </source>
</evidence>
<dbReference type="SMART" id="SM00448">
    <property type="entry name" value="REC"/>
    <property type="match status" value="1"/>
</dbReference>
<sequence>MSEPFLRDPHVVWRTTQLVFRNARLAQLMSVANATIVTWAISTDLSTSGLSFWWAAVALCAFGRLWLAERFRINAPPPSAASLWRKRFFIGAALSALCWALGGAWIMLSVSPSERVFMALVLVGMLAGAVPILAPSPWALRAYVGLLMLPLFLFALLNKGNTGIGFALLLIFFVFTVVRSAAEYHHVLIETIGLDIEKGRLLTQLRQTSHNLEVASRAKDEFLANISHEIRTPMNGILGMAQLLSEQQLAPTQREQVEVIRGSTDALLSLVNGVLDYSRIEAGRFELVPAPFSSADLLHDLERMFVPHARSKGLTFRCEIETSVPAMLYGDATRLKQILVNLLGNALKFTERGSVTLTLTARRQRLPQRVELIAHVRDTGPGIPESRRQEIFLPFTQADSSVTRKFGGTGLGLTIAQRLVALMGGRLWVEDNAGGGSVFIFHVWLRETAGPALEPEADNLPGMHVLVVDDNAVNCLVARRFLEKLGHQVSVAKDGAEALEMITHTPFDVVFMDVQMPVMDGLAATFRLRQLESAVGARHLPVIALSANASEADREACRQAGMDDFVEKPVRPEAIEAALARQRR</sequence>
<evidence type="ECO:0000256" key="6">
    <source>
        <dbReference type="ARBA" id="ARBA00022777"/>
    </source>
</evidence>
<evidence type="ECO:0000313" key="17">
    <source>
        <dbReference type="EMBL" id="KPC51623.1"/>
    </source>
</evidence>
<reference evidence="17 18" key="1">
    <citation type="submission" date="2015-07" db="EMBL/GenBank/DDBJ databases">
        <title>Draft genome sequence of the Amantichitinum ursilacus IGB-41, a new chitin-degrading bacterium.</title>
        <authorList>
            <person name="Kirstahler P."/>
            <person name="Guenther M."/>
            <person name="Grumaz C."/>
            <person name="Rupp S."/>
            <person name="Zibek S."/>
            <person name="Sohn K."/>
        </authorList>
    </citation>
    <scope>NUCLEOTIDE SEQUENCE [LARGE SCALE GENOMIC DNA]</scope>
    <source>
        <strain evidence="17 18">IGB-41</strain>
    </source>
</reference>
<comment type="function">
    <text evidence="9">Member of the two-component regulatory system BvgS/BvgA. Phosphorylates BvgA via a four-step phosphorelay in response to environmental signals.</text>
</comment>
<feature type="transmembrane region" description="Helical" evidence="14">
    <location>
        <begin position="116"/>
        <end position="133"/>
    </location>
</feature>
<dbReference type="Pfam" id="PF00512">
    <property type="entry name" value="HisKA"/>
    <property type="match status" value="1"/>
</dbReference>
<evidence type="ECO:0000313" key="18">
    <source>
        <dbReference type="Proteomes" id="UP000037939"/>
    </source>
</evidence>
<dbReference type="FunFam" id="1.10.287.130:FF:000002">
    <property type="entry name" value="Two-component osmosensing histidine kinase"/>
    <property type="match status" value="1"/>
</dbReference>
<comment type="catalytic activity">
    <reaction evidence="1">
        <text>ATP + protein L-histidine = ADP + protein N-phospho-L-histidine.</text>
        <dbReference type="EC" id="2.7.13.3"/>
    </reaction>
</comment>
<keyword evidence="14" id="KW-1133">Transmembrane helix</keyword>
<dbReference type="SUPFAM" id="SSF52172">
    <property type="entry name" value="CheY-like"/>
    <property type="match status" value="1"/>
</dbReference>
<evidence type="ECO:0000259" key="15">
    <source>
        <dbReference type="PROSITE" id="PS50109"/>
    </source>
</evidence>
<feature type="domain" description="Histidine kinase" evidence="15">
    <location>
        <begin position="225"/>
        <end position="447"/>
    </location>
</feature>
<dbReference type="GO" id="GO:0000155">
    <property type="term" value="F:phosphorelay sensor kinase activity"/>
    <property type="evidence" value="ECO:0007669"/>
    <property type="project" value="InterPro"/>
</dbReference>
<feature type="transmembrane region" description="Helical" evidence="14">
    <location>
        <begin position="163"/>
        <end position="182"/>
    </location>
</feature>
<dbReference type="SMART" id="SM00387">
    <property type="entry name" value="HATPase_c"/>
    <property type="match status" value="1"/>
</dbReference>
<keyword evidence="8" id="KW-0902">Two-component regulatory system</keyword>
<dbReference type="InterPro" id="IPR001789">
    <property type="entry name" value="Sig_transdc_resp-reg_receiver"/>
</dbReference>
<dbReference type="InterPro" id="IPR004358">
    <property type="entry name" value="Sig_transdc_His_kin-like_C"/>
</dbReference>
<dbReference type="PROSITE" id="PS50109">
    <property type="entry name" value="HIS_KIN"/>
    <property type="match status" value="1"/>
</dbReference>
<dbReference type="EMBL" id="LAQT01000015">
    <property type="protein sequence ID" value="KPC51623.1"/>
    <property type="molecule type" value="Genomic_DNA"/>
</dbReference>
<comment type="subunit">
    <text evidence="10">At low DSF concentrations, interacts with RpfF.</text>
</comment>
<dbReference type="STRING" id="857265.WG78_15440"/>
<dbReference type="RefSeq" id="WP_053938720.1">
    <property type="nucleotide sequence ID" value="NZ_LAQT01000015.1"/>
</dbReference>
<dbReference type="GO" id="GO:0005524">
    <property type="term" value="F:ATP binding"/>
    <property type="evidence" value="ECO:0007669"/>
    <property type="project" value="UniProtKB-KW"/>
</dbReference>
<dbReference type="InterPro" id="IPR036097">
    <property type="entry name" value="HisK_dim/P_sf"/>
</dbReference>
<dbReference type="PANTHER" id="PTHR45339:SF1">
    <property type="entry name" value="HYBRID SIGNAL TRANSDUCTION HISTIDINE KINASE J"/>
    <property type="match status" value="1"/>
</dbReference>
<dbReference type="PRINTS" id="PR00344">
    <property type="entry name" value="BCTRLSENSOR"/>
</dbReference>
<evidence type="ECO:0000256" key="1">
    <source>
        <dbReference type="ARBA" id="ARBA00000085"/>
    </source>
</evidence>
<dbReference type="InterPro" id="IPR003594">
    <property type="entry name" value="HATPase_dom"/>
</dbReference>
<dbReference type="PROSITE" id="PS50110">
    <property type="entry name" value="RESPONSE_REGULATORY"/>
    <property type="match status" value="1"/>
</dbReference>
<dbReference type="SUPFAM" id="SSF55874">
    <property type="entry name" value="ATPase domain of HSP90 chaperone/DNA topoisomerase II/histidine kinase"/>
    <property type="match status" value="1"/>
</dbReference>
<dbReference type="CDD" id="cd00082">
    <property type="entry name" value="HisKA"/>
    <property type="match status" value="1"/>
</dbReference>
<dbReference type="Gene3D" id="3.40.50.2300">
    <property type="match status" value="1"/>
</dbReference>
<feature type="transmembrane region" description="Helical" evidence="14">
    <location>
        <begin position="140"/>
        <end position="157"/>
    </location>
</feature>
<dbReference type="InterPro" id="IPR005467">
    <property type="entry name" value="His_kinase_dom"/>
</dbReference>
<evidence type="ECO:0000259" key="16">
    <source>
        <dbReference type="PROSITE" id="PS50110"/>
    </source>
</evidence>
<dbReference type="Proteomes" id="UP000037939">
    <property type="component" value="Unassembled WGS sequence"/>
</dbReference>
<feature type="transmembrane region" description="Helical" evidence="14">
    <location>
        <begin position="48"/>
        <end position="67"/>
    </location>
</feature>
<feature type="domain" description="Response regulatory" evidence="16">
    <location>
        <begin position="464"/>
        <end position="583"/>
    </location>
</feature>
<evidence type="ECO:0000256" key="11">
    <source>
        <dbReference type="ARBA" id="ARBA00068150"/>
    </source>
</evidence>
<dbReference type="Gene3D" id="1.10.287.130">
    <property type="match status" value="1"/>
</dbReference>
<dbReference type="FunFam" id="3.30.565.10:FF:000010">
    <property type="entry name" value="Sensor histidine kinase RcsC"/>
    <property type="match status" value="1"/>
</dbReference>
<dbReference type="AlphaFoldDB" id="A0A0N1JS01"/>
<keyword evidence="18" id="KW-1185">Reference proteome</keyword>
<dbReference type="OrthoDB" id="9146932at2"/>
<keyword evidence="6 17" id="KW-0418">Kinase</keyword>
<proteinExistence type="predicted"/>
<dbReference type="EC" id="2.7.13.3" evidence="2"/>
<feature type="transmembrane region" description="Helical" evidence="14">
    <location>
        <begin position="23"/>
        <end position="42"/>
    </location>
</feature>
<dbReference type="CDD" id="cd17546">
    <property type="entry name" value="REC_hyHK_CKI1_RcsC-like"/>
    <property type="match status" value="1"/>
</dbReference>
<gene>
    <name evidence="17" type="primary">luxQ</name>
    <name evidence="17" type="ORF">WG78_15440</name>
</gene>
<protein>
    <recommendedName>
        <fullName evidence="11">Sensory/regulatory protein RpfC</fullName>
        <ecNumber evidence="2">2.7.13.3</ecNumber>
    </recommendedName>
    <alternativeName>
        <fullName evidence="12">Virulence sensor protein BvgS</fullName>
    </alternativeName>
</protein>
<dbReference type="CDD" id="cd16922">
    <property type="entry name" value="HATPase_EvgS-ArcB-TorS-like"/>
    <property type="match status" value="1"/>
</dbReference>
<accession>A0A0N1JS01</accession>
<dbReference type="PANTHER" id="PTHR45339">
    <property type="entry name" value="HYBRID SIGNAL TRANSDUCTION HISTIDINE KINASE J"/>
    <property type="match status" value="1"/>
</dbReference>
<evidence type="ECO:0000256" key="10">
    <source>
        <dbReference type="ARBA" id="ARBA00064003"/>
    </source>
</evidence>
<dbReference type="InterPro" id="IPR036890">
    <property type="entry name" value="HATPase_C_sf"/>
</dbReference>
<evidence type="ECO:0000256" key="12">
    <source>
        <dbReference type="ARBA" id="ARBA00070152"/>
    </source>
</evidence>
<dbReference type="Pfam" id="PF02518">
    <property type="entry name" value="HATPase_c"/>
    <property type="match status" value="1"/>
</dbReference>
<feature type="transmembrane region" description="Helical" evidence="14">
    <location>
        <begin position="88"/>
        <end position="110"/>
    </location>
</feature>
<feature type="modified residue" description="4-aspartylphosphate" evidence="13">
    <location>
        <position position="513"/>
    </location>
</feature>
<keyword evidence="5" id="KW-0547">Nucleotide-binding</keyword>
<keyword evidence="14" id="KW-0812">Transmembrane</keyword>
<evidence type="ECO:0000256" key="5">
    <source>
        <dbReference type="ARBA" id="ARBA00022741"/>
    </source>
</evidence>
<evidence type="ECO:0000256" key="9">
    <source>
        <dbReference type="ARBA" id="ARBA00058004"/>
    </source>
</evidence>
<keyword evidence="3 13" id="KW-0597">Phosphoprotein</keyword>
<name>A0A0N1JS01_9NEIS</name>
<dbReference type="Gene3D" id="3.30.565.10">
    <property type="entry name" value="Histidine kinase-like ATPase, C-terminal domain"/>
    <property type="match status" value="1"/>
</dbReference>
<dbReference type="InterPro" id="IPR011006">
    <property type="entry name" value="CheY-like_superfamily"/>
</dbReference>
<evidence type="ECO:0000256" key="14">
    <source>
        <dbReference type="SAM" id="Phobius"/>
    </source>
</evidence>
<evidence type="ECO:0000256" key="8">
    <source>
        <dbReference type="ARBA" id="ARBA00023012"/>
    </source>
</evidence>
<keyword evidence="7" id="KW-0067">ATP-binding</keyword>
<keyword evidence="14" id="KW-0472">Membrane</keyword>
<keyword evidence="4 17" id="KW-0808">Transferase</keyword>
<evidence type="ECO:0000256" key="3">
    <source>
        <dbReference type="ARBA" id="ARBA00022553"/>
    </source>
</evidence>
<dbReference type="Pfam" id="PF00072">
    <property type="entry name" value="Response_reg"/>
    <property type="match status" value="1"/>
</dbReference>
<organism evidence="17 18">
    <name type="scientific">Amantichitinum ursilacus</name>
    <dbReference type="NCBI Taxonomy" id="857265"/>
    <lineage>
        <taxon>Bacteria</taxon>
        <taxon>Pseudomonadati</taxon>
        <taxon>Pseudomonadota</taxon>
        <taxon>Betaproteobacteria</taxon>
        <taxon>Neisseriales</taxon>
        <taxon>Chitinibacteraceae</taxon>
        <taxon>Amantichitinum</taxon>
    </lineage>
</organism>
<comment type="caution">
    <text evidence="17">The sequence shown here is derived from an EMBL/GenBank/DDBJ whole genome shotgun (WGS) entry which is preliminary data.</text>
</comment>
<dbReference type="SUPFAM" id="SSF47384">
    <property type="entry name" value="Homodimeric domain of signal transducing histidine kinase"/>
    <property type="match status" value="1"/>
</dbReference>
<evidence type="ECO:0000256" key="2">
    <source>
        <dbReference type="ARBA" id="ARBA00012438"/>
    </source>
</evidence>
<evidence type="ECO:0000256" key="13">
    <source>
        <dbReference type="PROSITE-ProRule" id="PRU00169"/>
    </source>
</evidence>